<dbReference type="Pfam" id="PF00550">
    <property type="entry name" value="PP-binding"/>
    <property type="match status" value="1"/>
</dbReference>
<feature type="domain" description="Carrier" evidence="1">
    <location>
        <begin position="57"/>
        <end position="86"/>
    </location>
</feature>
<evidence type="ECO:0000313" key="2">
    <source>
        <dbReference type="EMBL" id="KAF2967551.1"/>
    </source>
</evidence>
<sequence length="138" mass="14974">MKKFALKALFDDEPYDELLPLVGQARKSAIQPRRRESNAAAIQGNMTSAFLSSPIAETGVDPKEIEDSTSLSELGVDSLMGIAIMRSNGSASIYFRLLNLASSTPIWVLESPFLDCPSDMTCTTQEIAPIYMAALKAI</sequence>
<accession>A0A7C8MRB0</accession>
<dbReference type="InterPro" id="IPR009081">
    <property type="entry name" value="PP-bd_ACP"/>
</dbReference>
<dbReference type="InParanoid" id="A0A7C8MRB0"/>
<reference evidence="2 3" key="1">
    <citation type="submission" date="2019-12" db="EMBL/GenBank/DDBJ databases">
        <title>Draft genome sequence of the ascomycete Xylaria multiplex DSM 110363.</title>
        <authorList>
            <person name="Buettner E."/>
            <person name="Kellner H."/>
        </authorList>
    </citation>
    <scope>NUCLEOTIDE SEQUENCE [LARGE SCALE GENOMIC DNA]</scope>
    <source>
        <strain evidence="2 3">DSM 110363</strain>
    </source>
</reference>
<evidence type="ECO:0000313" key="3">
    <source>
        <dbReference type="Proteomes" id="UP000481858"/>
    </source>
</evidence>
<dbReference type="AlphaFoldDB" id="A0A7C8MRB0"/>
<gene>
    <name evidence="2" type="ORF">GQX73_g6065</name>
</gene>
<dbReference type="OrthoDB" id="10622946at2759"/>
<evidence type="ECO:0000259" key="1">
    <source>
        <dbReference type="Pfam" id="PF00550"/>
    </source>
</evidence>
<dbReference type="SUPFAM" id="SSF47336">
    <property type="entry name" value="ACP-like"/>
    <property type="match status" value="1"/>
</dbReference>
<dbReference type="EMBL" id="WUBL01000066">
    <property type="protein sequence ID" value="KAF2967551.1"/>
    <property type="molecule type" value="Genomic_DNA"/>
</dbReference>
<keyword evidence="3" id="KW-1185">Reference proteome</keyword>
<organism evidence="2 3">
    <name type="scientific">Xylaria multiplex</name>
    <dbReference type="NCBI Taxonomy" id="323545"/>
    <lineage>
        <taxon>Eukaryota</taxon>
        <taxon>Fungi</taxon>
        <taxon>Dikarya</taxon>
        <taxon>Ascomycota</taxon>
        <taxon>Pezizomycotina</taxon>
        <taxon>Sordariomycetes</taxon>
        <taxon>Xylariomycetidae</taxon>
        <taxon>Xylariales</taxon>
        <taxon>Xylariaceae</taxon>
        <taxon>Xylaria</taxon>
    </lineage>
</organism>
<dbReference type="InterPro" id="IPR036736">
    <property type="entry name" value="ACP-like_sf"/>
</dbReference>
<comment type="caution">
    <text evidence="2">The sequence shown here is derived from an EMBL/GenBank/DDBJ whole genome shotgun (WGS) entry which is preliminary data.</text>
</comment>
<proteinExistence type="predicted"/>
<dbReference type="Gene3D" id="1.10.1200.10">
    <property type="entry name" value="ACP-like"/>
    <property type="match status" value="1"/>
</dbReference>
<dbReference type="Proteomes" id="UP000481858">
    <property type="component" value="Unassembled WGS sequence"/>
</dbReference>
<name>A0A7C8MRB0_9PEZI</name>
<protein>
    <recommendedName>
        <fullName evidence="1">Carrier domain-containing protein</fullName>
    </recommendedName>
</protein>